<sequence>MAYYLIQEAGPLVKAGMRLQAVVTSRAEERFCGKRPLPEVSARSQIKTERKAECIMYNSKIYSHGYIGTYHSEESRGVYHFTFNEKNGQMTEPELFYETENAKWVTKNGGLLVFSMRKEGHAGTCFLRLRDGKADYAYEILEERTAPCYILQEGEFVCTANYHEGTVMVYSVKDKKPDIVARIENGEEAGCHQILIHGQDMMVPCLEQDKIRMFDMDNGFALSGEIMFPEGSGPRHGVFNREHTKLFVVSERSNELFIFKVRGREFSLEQILPIYLDGGKTAAAAAIRLTSDERFLYISVRGQDILTVADVRGSRAKVIQHVPCGGVHPRDLILSREEGFLLAANRFGGGIVSMERDRESGLIGEIRSRIHIQEGVSVLLEEQEGSYV</sequence>
<accession>A0AB73T1U1</accession>
<gene>
    <name evidence="2" type="ORF">C7383_10961</name>
</gene>
<organism evidence="2 3">
    <name type="scientific">Murimonas intestini</name>
    <dbReference type="NCBI Taxonomy" id="1337051"/>
    <lineage>
        <taxon>Bacteria</taxon>
        <taxon>Bacillati</taxon>
        <taxon>Bacillota</taxon>
        <taxon>Clostridia</taxon>
        <taxon>Lachnospirales</taxon>
        <taxon>Lachnospiraceae</taxon>
        <taxon>Murimonas</taxon>
    </lineage>
</organism>
<name>A0AB73T1U1_9FIRM</name>
<reference evidence="2 3" key="1">
    <citation type="submission" date="2018-05" db="EMBL/GenBank/DDBJ databases">
        <authorList>
            <person name="Goeker M."/>
            <person name="Huntemann M."/>
            <person name="Clum A."/>
            <person name="Pillay M."/>
            <person name="Palaniappan K."/>
            <person name="Varghese N."/>
            <person name="Mikhailova N."/>
            <person name="Stamatis D."/>
            <person name="Reddy T."/>
            <person name="Daum C."/>
            <person name="Shapiro N."/>
            <person name="Ivanova N."/>
            <person name="Kyrpides N."/>
            <person name="Woyke T."/>
        </authorList>
    </citation>
    <scope>NUCLEOTIDE SEQUENCE [LARGE SCALE GENOMIC DNA]</scope>
    <source>
        <strain evidence="2 3">DSM 26524</strain>
    </source>
</reference>
<evidence type="ECO:0000313" key="3">
    <source>
        <dbReference type="Proteomes" id="UP000245412"/>
    </source>
</evidence>
<dbReference type="InterPro" id="IPR015943">
    <property type="entry name" value="WD40/YVTN_repeat-like_dom_sf"/>
</dbReference>
<dbReference type="Proteomes" id="UP000245412">
    <property type="component" value="Unassembled WGS sequence"/>
</dbReference>
<protein>
    <submittedName>
        <fullName evidence="2">6-phosphogluconolactonase</fullName>
    </submittedName>
</protein>
<keyword evidence="3" id="KW-1185">Reference proteome</keyword>
<proteinExistence type="inferred from homology"/>
<evidence type="ECO:0000313" key="2">
    <source>
        <dbReference type="EMBL" id="PWJ74325.1"/>
    </source>
</evidence>
<dbReference type="PANTHER" id="PTHR30344:SF1">
    <property type="entry name" value="6-PHOSPHOGLUCONOLACTONASE"/>
    <property type="match status" value="1"/>
</dbReference>
<dbReference type="InterPro" id="IPR011045">
    <property type="entry name" value="N2O_reductase_N"/>
</dbReference>
<evidence type="ECO:0000256" key="1">
    <source>
        <dbReference type="ARBA" id="ARBA00005564"/>
    </source>
</evidence>
<dbReference type="InterPro" id="IPR050282">
    <property type="entry name" value="Cycloisomerase_2"/>
</dbReference>
<comment type="caution">
    <text evidence="2">The sequence shown here is derived from an EMBL/GenBank/DDBJ whole genome shotgun (WGS) entry which is preliminary data.</text>
</comment>
<dbReference type="PANTHER" id="PTHR30344">
    <property type="entry name" value="6-PHOSPHOGLUCONOLACTONASE-RELATED"/>
    <property type="match status" value="1"/>
</dbReference>
<comment type="similarity">
    <text evidence="1">Belongs to the cycloisomerase 2 family.</text>
</comment>
<dbReference type="EMBL" id="QGGY01000009">
    <property type="protein sequence ID" value="PWJ74325.1"/>
    <property type="molecule type" value="Genomic_DNA"/>
</dbReference>
<dbReference type="Pfam" id="PF10282">
    <property type="entry name" value="Lactonase"/>
    <property type="match status" value="1"/>
</dbReference>
<dbReference type="Gene3D" id="2.130.10.10">
    <property type="entry name" value="YVTN repeat-like/Quinoprotein amine dehydrogenase"/>
    <property type="match status" value="1"/>
</dbReference>
<dbReference type="SUPFAM" id="SSF50974">
    <property type="entry name" value="Nitrous oxide reductase, N-terminal domain"/>
    <property type="match status" value="1"/>
</dbReference>
<dbReference type="InterPro" id="IPR019405">
    <property type="entry name" value="Lactonase_7-beta_prop"/>
</dbReference>
<dbReference type="AlphaFoldDB" id="A0AB73T1U1"/>
<dbReference type="GO" id="GO:0017057">
    <property type="term" value="F:6-phosphogluconolactonase activity"/>
    <property type="evidence" value="ECO:0007669"/>
    <property type="project" value="TreeGrafter"/>
</dbReference>